<evidence type="ECO:0000313" key="2">
    <source>
        <dbReference type="Proteomes" id="UP001165395"/>
    </source>
</evidence>
<comment type="caution">
    <text evidence="1">The sequence shown here is derived from an EMBL/GenBank/DDBJ whole genome shotgun (WGS) entry which is preliminary data.</text>
</comment>
<dbReference type="Pfam" id="PF07152">
    <property type="entry name" value="YaeQ"/>
    <property type="match status" value="1"/>
</dbReference>
<organism evidence="1 2">
    <name type="scientific">Leeia speluncae</name>
    <dbReference type="NCBI Taxonomy" id="2884804"/>
    <lineage>
        <taxon>Bacteria</taxon>
        <taxon>Pseudomonadati</taxon>
        <taxon>Pseudomonadota</taxon>
        <taxon>Betaproteobacteria</taxon>
        <taxon>Neisseriales</taxon>
        <taxon>Leeiaceae</taxon>
        <taxon>Leeia</taxon>
    </lineage>
</organism>
<dbReference type="PIRSF" id="PIRSF011484">
    <property type="entry name" value="YaeQ"/>
    <property type="match status" value="1"/>
</dbReference>
<gene>
    <name evidence="1" type="ORF">LIN78_16885</name>
</gene>
<reference evidence="1" key="1">
    <citation type="submission" date="2021-10" db="EMBL/GenBank/DDBJ databases">
        <title>The complete genome sequence of Leeia sp. TBRC 13508.</title>
        <authorList>
            <person name="Charoenyingcharoen P."/>
            <person name="Yukphan P."/>
        </authorList>
    </citation>
    <scope>NUCLEOTIDE SEQUENCE</scope>
    <source>
        <strain evidence="1">TBRC 13508</strain>
    </source>
</reference>
<evidence type="ECO:0000313" key="1">
    <source>
        <dbReference type="EMBL" id="MCB6185224.1"/>
    </source>
</evidence>
<dbReference type="RefSeq" id="WP_227182055.1">
    <property type="nucleotide sequence ID" value="NZ_JAJBZT010000013.1"/>
</dbReference>
<protein>
    <submittedName>
        <fullName evidence="1">YaeQ family protein</fullName>
    </submittedName>
</protein>
<sequence length="183" mass="20633">MSKTTIYKAELTLSDLDRHYYQTHTLTLALHPSETEERLMVRLLAFALHADEYLAFGRGLSSENEPDVGLKDATGQWTSWIDVGLPDPKWIKKASRIAKEVFLYVYGGSQAEVWWQQEASAFADLKNVTVIKVPQSATQMLTKICQRSLKLSVTIQQPSVWFATDEGNEEIKLEILKASAGNE</sequence>
<dbReference type="InterPro" id="IPR038590">
    <property type="entry name" value="YaeQ_sf"/>
</dbReference>
<proteinExistence type="predicted"/>
<dbReference type="InterPro" id="IPR011335">
    <property type="entry name" value="Restrct_endonuc-II-like"/>
</dbReference>
<accession>A0ABS8DAN5</accession>
<dbReference type="InterPro" id="IPR009822">
    <property type="entry name" value="YaeQ"/>
</dbReference>
<keyword evidence="2" id="KW-1185">Reference proteome</keyword>
<dbReference type="PANTHER" id="PTHR38784">
    <property type="entry name" value="SUCROSE PHOSPHORYLASE"/>
    <property type="match status" value="1"/>
</dbReference>
<dbReference type="SMART" id="SM01322">
    <property type="entry name" value="YaeQ"/>
    <property type="match status" value="1"/>
</dbReference>
<dbReference type="EMBL" id="JAJBZT010000013">
    <property type="protein sequence ID" value="MCB6185224.1"/>
    <property type="molecule type" value="Genomic_DNA"/>
</dbReference>
<dbReference type="PANTHER" id="PTHR38784:SF1">
    <property type="entry name" value="SUCROSE PHOSPHORYLASE"/>
    <property type="match status" value="1"/>
</dbReference>
<dbReference type="Proteomes" id="UP001165395">
    <property type="component" value="Unassembled WGS sequence"/>
</dbReference>
<name>A0ABS8DAN5_9NEIS</name>
<dbReference type="Gene3D" id="3.10.640.10">
    <property type="entry name" value="Restriction endonuclease-like alpha-beta roll domain"/>
    <property type="match status" value="1"/>
</dbReference>
<dbReference type="SUPFAM" id="SSF52980">
    <property type="entry name" value="Restriction endonuclease-like"/>
    <property type="match status" value="1"/>
</dbReference>